<reference evidence="1 2" key="1">
    <citation type="submission" date="2019-09" db="EMBL/GenBank/DDBJ databases">
        <title>Genome sequence of Roseospira marina, one of the more divergent members of the non-sulfur purple photosynthetic bacterial family, the Rhodospirillaceae.</title>
        <authorList>
            <person name="Meyer T."/>
            <person name="Kyndt J."/>
        </authorList>
    </citation>
    <scope>NUCLEOTIDE SEQUENCE [LARGE SCALE GENOMIC DNA]</scope>
    <source>
        <strain evidence="1 2">DSM 15113</strain>
    </source>
</reference>
<dbReference type="EMBL" id="VWPJ01000001">
    <property type="protein sequence ID" value="KAA5607482.1"/>
    <property type="molecule type" value="Genomic_DNA"/>
</dbReference>
<dbReference type="OrthoDB" id="8441103at2"/>
<name>A0A5M6IH35_9PROT</name>
<evidence type="ECO:0000313" key="1">
    <source>
        <dbReference type="EMBL" id="KAA5607482.1"/>
    </source>
</evidence>
<dbReference type="RefSeq" id="WP_150060615.1">
    <property type="nucleotide sequence ID" value="NZ_JACHII010000001.1"/>
</dbReference>
<keyword evidence="2" id="KW-1185">Reference proteome</keyword>
<evidence type="ECO:0000313" key="2">
    <source>
        <dbReference type="Proteomes" id="UP000324065"/>
    </source>
</evidence>
<gene>
    <name evidence="1" type="ORF">F1188_01580</name>
</gene>
<evidence type="ECO:0008006" key="3">
    <source>
        <dbReference type="Google" id="ProtNLM"/>
    </source>
</evidence>
<dbReference type="Proteomes" id="UP000324065">
    <property type="component" value="Unassembled WGS sequence"/>
</dbReference>
<organism evidence="1 2">
    <name type="scientific">Roseospira marina</name>
    <dbReference type="NCBI Taxonomy" id="140057"/>
    <lineage>
        <taxon>Bacteria</taxon>
        <taxon>Pseudomonadati</taxon>
        <taxon>Pseudomonadota</taxon>
        <taxon>Alphaproteobacteria</taxon>
        <taxon>Rhodospirillales</taxon>
        <taxon>Rhodospirillaceae</taxon>
        <taxon>Roseospira</taxon>
    </lineage>
</organism>
<comment type="caution">
    <text evidence="1">The sequence shown here is derived from an EMBL/GenBank/DDBJ whole genome shotgun (WGS) entry which is preliminary data.</text>
</comment>
<dbReference type="AlphaFoldDB" id="A0A5M6IH35"/>
<protein>
    <recommendedName>
        <fullName evidence="3">DUF922 domain-containing protein</fullName>
    </recommendedName>
</protein>
<sequence>MNVMTAWPARSLLGAVGLTALLFLPGGGSTPLLGTATAAAAPTCPGHPQPVEVRFHARFDAARLDHTRGRHTINQMFLKSHGTATPPHGGLGTAVGLTATRSEFRFNTRTQMYRHANGGYCVYLRSVEAHLNQIDTVVYVAREFPKNSCAYDVTYAHEKKHVGIYYFTHKEFAARIETALRRLVLDVNPRLASSREAARTVHATMIEQGLADLLADLDRERTERNAMLDSDESYAREQAKCPSW</sequence>
<proteinExistence type="predicted"/>
<accession>A0A5M6IH35</accession>